<keyword evidence="2" id="KW-1185">Reference proteome</keyword>
<proteinExistence type="predicted"/>
<reference evidence="1" key="1">
    <citation type="journal article" date="2023" name="Insect Mol. Biol.">
        <title>Genome sequencing provides insights into the evolution of gene families encoding plant cell wall-degrading enzymes in longhorned beetles.</title>
        <authorList>
            <person name="Shin N.R."/>
            <person name="Okamura Y."/>
            <person name="Kirsch R."/>
            <person name="Pauchet Y."/>
        </authorList>
    </citation>
    <scope>NUCLEOTIDE SEQUENCE</scope>
    <source>
        <strain evidence="1">RBIC_L_NR</strain>
    </source>
</reference>
<accession>A0AAV8ZTL6</accession>
<evidence type="ECO:0000313" key="1">
    <source>
        <dbReference type="EMBL" id="KAJ8969782.1"/>
    </source>
</evidence>
<organism evidence="1 2">
    <name type="scientific">Rhamnusium bicolor</name>
    <dbReference type="NCBI Taxonomy" id="1586634"/>
    <lineage>
        <taxon>Eukaryota</taxon>
        <taxon>Metazoa</taxon>
        <taxon>Ecdysozoa</taxon>
        <taxon>Arthropoda</taxon>
        <taxon>Hexapoda</taxon>
        <taxon>Insecta</taxon>
        <taxon>Pterygota</taxon>
        <taxon>Neoptera</taxon>
        <taxon>Endopterygota</taxon>
        <taxon>Coleoptera</taxon>
        <taxon>Polyphaga</taxon>
        <taxon>Cucujiformia</taxon>
        <taxon>Chrysomeloidea</taxon>
        <taxon>Cerambycidae</taxon>
        <taxon>Lepturinae</taxon>
        <taxon>Rhagiini</taxon>
        <taxon>Rhamnusium</taxon>
    </lineage>
</organism>
<gene>
    <name evidence="1" type="ORF">NQ314_001581</name>
</gene>
<evidence type="ECO:0000313" key="2">
    <source>
        <dbReference type="Proteomes" id="UP001162156"/>
    </source>
</evidence>
<dbReference type="EMBL" id="JANEYF010000462">
    <property type="protein sequence ID" value="KAJ8969782.1"/>
    <property type="molecule type" value="Genomic_DNA"/>
</dbReference>
<name>A0AAV8ZTL6_9CUCU</name>
<evidence type="ECO:0008006" key="3">
    <source>
        <dbReference type="Google" id="ProtNLM"/>
    </source>
</evidence>
<feature type="non-terminal residue" evidence="1">
    <location>
        <position position="1"/>
    </location>
</feature>
<dbReference type="SUPFAM" id="SSF53098">
    <property type="entry name" value="Ribonuclease H-like"/>
    <property type="match status" value="1"/>
</dbReference>
<sequence length="407" mass="45913">TAEKSLEKCSIKEQALTLTANACDADTDTQTTNIIIVNEESSLLSPQKTQTASLEKNGEKHEIATASSSKTETLIVQDELQISKSVEDFNIGNDPAEWHITDKNLIIDSILKNPPQQNIDDELKVDIKNCRGQSYDNASNMAGLYTGLQARIKKHNDLALFVPCAAHSLNLVGAAAAESCYMATEYFMFVQQIFNFFSSSTNRWNILKTNVNEDLTVRQGEIIIFNQLIPKSLSTTRWSARADACKALSVSYNTFRKSVEEIAHSKNEKPSVQAEAMGLLGKFNSLETGILTSFWSDVLEKCDKASKTLQTVDIDLSTTIAIFESLIGYLKSLRDQDQFDKYEERGKQLSKIMEYNKDQKRILKRKLQFDETHENETNFDGKSDMRINVFLAVIDRLDQELKKRLMT</sequence>
<dbReference type="PANTHER" id="PTHR45749">
    <property type="match status" value="1"/>
</dbReference>
<dbReference type="InterPro" id="IPR012337">
    <property type="entry name" value="RNaseH-like_sf"/>
</dbReference>
<dbReference type="Proteomes" id="UP001162156">
    <property type="component" value="Unassembled WGS sequence"/>
</dbReference>
<comment type="caution">
    <text evidence="1">The sequence shown here is derived from an EMBL/GenBank/DDBJ whole genome shotgun (WGS) entry which is preliminary data.</text>
</comment>
<feature type="non-terminal residue" evidence="1">
    <location>
        <position position="407"/>
    </location>
</feature>
<dbReference type="AlphaFoldDB" id="A0AAV8ZTL6"/>
<protein>
    <recommendedName>
        <fullName evidence="3">Zinc finger MYM-type protein 1</fullName>
    </recommendedName>
</protein>
<dbReference type="PANTHER" id="PTHR45749:SF23">
    <property type="entry name" value="ZINC FINGER MYM-TYPE PROTEIN 1-LIKE"/>
    <property type="match status" value="1"/>
</dbReference>